<keyword evidence="15" id="KW-0472">Membrane</keyword>
<dbReference type="SUPFAM" id="SSF51984">
    <property type="entry name" value="MurCD N-terminal domain"/>
    <property type="match status" value="1"/>
</dbReference>
<feature type="transmembrane region" description="Helical" evidence="15">
    <location>
        <begin position="12"/>
        <end position="32"/>
    </location>
</feature>
<feature type="domain" description="Mur ligase central" evidence="18">
    <location>
        <begin position="120"/>
        <end position="296"/>
    </location>
</feature>
<dbReference type="Gene3D" id="3.40.1190.10">
    <property type="entry name" value="Mur-like, catalytic domain"/>
    <property type="match status" value="1"/>
</dbReference>
<dbReference type="Pfam" id="PF01225">
    <property type="entry name" value="Mur_ligase"/>
    <property type="match status" value="1"/>
</dbReference>
<name>A0A831TG89_9BACT</name>
<feature type="binding site" evidence="14">
    <location>
        <begin position="122"/>
        <end position="128"/>
    </location>
    <ligand>
        <name>ATP</name>
        <dbReference type="ChEBI" id="CHEBI:30616"/>
    </ligand>
</feature>
<keyword evidence="12 14" id="KW-0961">Cell wall biogenesis/degradation</keyword>
<keyword evidence="15" id="KW-0812">Transmembrane</keyword>
<dbReference type="Gene3D" id="3.40.50.720">
    <property type="entry name" value="NAD(P)-binding Rossmann-like Domain"/>
    <property type="match status" value="1"/>
</dbReference>
<keyword evidence="9 14" id="KW-0133">Cell shape</keyword>
<dbReference type="Gene3D" id="3.90.190.20">
    <property type="entry name" value="Mur ligase, C-terminal domain"/>
    <property type="match status" value="1"/>
</dbReference>
<evidence type="ECO:0000256" key="1">
    <source>
        <dbReference type="ARBA" id="ARBA00004496"/>
    </source>
</evidence>
<dbReference type="InterPro" id="IPR036615">
    <property type="entry name" value="Mur_ligase_C_dom_sf"/>
</dbReference>
<reference evidence="19" key="1">
    <citation type="journal article" date="2020" name="mSystems">
        <title>Genome- and Community-Level Interaction Insights into Carbon Utilization and Element Cycling Functions of Hydrothermarchaeota in Hydrothermal Sediment.</title>
        <authorList>
            <person name="Zhou Z."/>
            <person name="Liu Y."/>
            <person name="Xu W."/>
            <person name="Pan J."/>
            <person name="Luo Z.H."/>
            <person name="Li M."/>
        </authorList>
    </citation>
    <scope>NUCLEOTIDE SEQUENCE [LARGE SCALE GENOMIC DNA]</scope>
    <source>
        <strain evidence="19">SpSt-210</strain>
    </source>
</reference>
<dbReference type="AlphaFoldDB" id="A0A831TG89"/>
<dbReference type="InterPro" id="IPR013221">
    <property type="entry name" value="Mur_ligase_cen"/>
</dbReference>
<evidence type="ECO:0000256" key="4">
    <source>
        <dbReference type="ARBA" id="ARBA00022490"/>
    </source>
</evidence>
<dbReference type="EMBL" id="DSIY01000199">
    <property type="protein sequence ID" value="HEG91431.1"/>
    <property type="molecule type" value="Genomic_DNA"/>
</dbReference>
<dbReference type="GO" id="GO:0071555">
    <property type="term" value="P:cell wall organization"/>
    <property type="evidence" value="ECO:0007669"/>
    <property type="project" value="UniProtKB-KW"/>
</dbReference>
<dbReference type="GO" id="GO:0005524">
    <property type="term" value="F:ATP binding"/>
    <property type="evidence" value="ECO:0007669"/>
    <property type="project" value="UniProtKB-UniRule"/>
</dbReference>
<dbReference type="GO" id="GO:0009252">
    <property type="term" value="P:peptidoglycan biosynthetic process"/>
    <property type="evidence" value="ECO:0007669"/>
    <property type="project" value="UniProtKB-UniRule"/>
</dbReference>
<dbReference type="NCBIfam" id="TIGR01082">
    <property type="entry name" value="murC"/>
    <property type="match status" value="1"/>
</dbReference>
<evidence type="ECO:0000259" key="16">
    <source>
        <dbReference type="Pfam" id="PF01225"/>
    </source>
</evidence>
<evidence type="ECO:0000256" key="13">
    <source>
        <dbReference type="ARBA" id="ARBA00047833"/>
    </source>
</evidence>
<keyword evidence="5 14" id="KW-0436">Ligase</keyword>
<accession>A0A831TG89</accession>
<gene>
    <name evidence="14 19" type="primary">murC</name>
    <name evidence="19" type="ORF">ENP34_08310</name>
</gene>
<dbReference type="InterPro" id="IPR000713">
    <property type="entry name" value="Mur_ligase_N"/>
</dbReference>
<dbReference type="SUPFAM" id="SSF53623">
    <property type="entry name" value="MurD-like peptide ligases, catalytic domain"/>
    <property type="match status" value="1"/>
</dbReference>
<dbReference type="HAMAP" id="MF_00046">
    <property type="entry name" value="MurC"/>
    <property type="match status" value="1"/>
</dbReference>
<comment type="catalytic activity">
    <reaction evidence="13 14">
        <text>UDP-N-acetyl-alpha-D-muramate + L-alanine + ATP = UDP-N-acetyl-alpha-D-muramoyl-L-alanine + ADP + phosphate + H(+)</text>
        <dbReference type="Rhea" id="RHEA:23372"/>
        <dbReference type="ChEBI" id="CHEBI:15378"/>
        <dbReference type="ChEBI" id="CHEBI:30616"/>
        <dbReference type="ChEBI" id="CHEBI:43474"/>
        <dbReference type="ChEBI" id="CHEBI:57972"/>
        <dbReference type="ChEBI" id="CHEBI:70757"/>
        <dbReference type="ChEBI" id="CHEBI:83898"/>
        <dbReference type="ChEBI" id="CHEBI:456216"/>
        <dbReference type="EC" id="6.3.2.8"/>
    </reaction>
</comment>
<sequence length="463" mass="49058">MMLRWPPNLAHLQPPACVHFIGLGGIGMSGLARMLAQLGYRVSGCDAADSPLLETLRAEGIIVHLGHDPAHVQDADLVVITSAVHAAHPEVTAAVTRRRPVVKRAALLGWLTAGATCVAVAGTHGKSTTAGMISLILERAGRSPSFAVGAEVRDLGANARLGSGAAFVVEADEYDYSFLHLEPEVAVVLNIEHDHPDLFPTQAAVEAAFRRFLERVRPGGSVVLSRDDPGCRRLAHALARCEVRTVTFGTSEQADWRVTGEASPVLVGPGGRSWHLGLRVPGWHNRLNAAAAVAAAAALGVEPETSLRALEAFSGVGRRFELWGQGQGISVIVDYAHHPSEIRATIAAARERYPDARLWVIFQPHTYSRTRAFFSDFAAALGLADQAILTPVYAAREADPGDVSLERLALRIEPRPARLAASPQAAAEFVAELAGPGDVVLVLGAGDVWKAAPALLEYLGGSA</sequence>
<dbReference type="InterPro" id="IPR050061">
    <property type="entry name" value="MurCDEF_pg_biosynth"/>
</dbReference>
<organism evidence="19">
    <name type="scientific">Thermorudis peleae</name>
    <dbReference type="NCBI Taxonomy" id="1382356"/>
    <lineage>
        <taxon>Bacteria</taxon>
        <taxon>Pseudomonadati</taxon>
        <taxon>Thermomicrobiota</taxon>
        <taxon>Thermomicrobia</taxon>
        <taxon>Thermomicrobia incertae sedis</taxon>
        <taxon>Thermorudis</taxon>
    </lineage>
</organism>
<dbReference type="PANTHER" id="PTHR43445">
    <property type="entry name" value="UDP-N-ACETYLMURAMATE--L-ALANINE LIGASE-RELATED"/>
    <property type="match status" value="1"/>
</dbReference>
<comment type="function">
    <text evidence="14">Cell wall formation.</text>
</comment>
<dbReference type="Pfam" id="PF02875">
    <property type="entry name" value="Mur_ligase_C"/>
    <property type="match status" value="1"/>
</dbReference>
<comment type="subcellular location">
    <subcellularLocation>
        <location evidence="1 14">Cytoplasm</location>
    </subcellularLocation>
</comment>
<dbReference type="InterPro" id="IPR005758">
    <property type="entry name" value="UDP-N-AcMur_Ala_ligase_MurC"/>
</dbReference>
<proteinExistence type="inferred from homology"/>
<keyword evidence="10 14" id="KW-0573">Peptidoglycan synthesis</keyword>
<feature type="domain" description="Mur ligase N-terminal catalytic" evidence="16">
    <location>
        <begin position="18"/>
        <end position="114"/>
    </location>
</feature>
<dbReference type="UniPathway" id="UPA00219"/>
<evidence type="ECO:0000256" key="14">
    <source>
        <dbReference type="HAMAP-Rule" id="MF_00046"/>
    </source>
</evidence>
<evidence type="ECO:0000256" key="11">
    <source>
        <dbReference type="ARBA" id="ARBA00023306"/>
    </source>
</evidence>
<dbReference type="PANTHER" id="PTHR43445:SF3">
    <property type="entry name" value="UDP-N-ACETYLMURAMATE--L-ALANINE LIGASE"/>
    <property type="match status" value="1"/>
</dbReference>
<evidence type="ECO:0000256" key="15">
    <source>
        <dbReference type="SAM" id="Phobius"/>
    </source>
</evidence>
<evidence type="ECO:0000256" key="9">
    <source>
        <dbReference type="ARBA" id="ARBA00022960"/>
    </source>
</evidence>
<evidence type="ECO:0000256" key="7">
    <source>
        <dbReference type="ARBA" id="ARBA00022741"/>
    </source>
</evidence>
<keyword evidence="6 14" id="KW-0132">Cell division</keyword>
<feature type="transmembrane region" description="Helical" evidence="15">
    <location>
        <begin position="105"/>
        <end position="125"/>
    </location>
</feature>
<feature type="domain" description="Mur ligase C-terminal" evidence="17">
    <location>
        <begin position="318"/>
        <end position="446"/>
    </location>
</feature>
<keyword evidence="7 14" id="KW-0547">Nucleotide-binding</keyword>
<dbReference type="SUPFAM" id="SSF53244">
    <property type="entry name" value="MurD-like peptide ligases, peptide-binding domain"/>
    <property type="match status" value="1"/>
</dbReference>
<evidence type="ECO:0000256" key="5">
    <source>
        <dbReference type="ARBA" id="ARBA00022598"/>
    </source>
</evidence>
<evidence type="ECO:0000256" key="10">
    <source>
        <dbReference type="ARBA" id="ARBA00022984"/>
    </source>
</evidence>
<evidence type="ECO:0000259" key="17">
    <source>
        <dbReference type="Pfam" id="PF02875"/>
    </source>
</evidence>
<evidence type="ECO:0000313" key="19">
    <source>
        <dbReference type="EMBL" id="HEG91431.1"/>
    </source>
</evidence>
<dbReference type="GO" id="GO:0008360">
    <property type="term" value="P:regulation of cell shape"/>
    <property type="evidence" value="ECO:0007669"/>
    <property type="project" value="UniProtKB-KW"/>
</dbReference>
<protein>
    <recommendedName>
        <fullName evidence="3 14">UDP-N-acetylmuramate--L-alanine ligase</fullName>
        <ecNumber evidence="3 14">6.3.2.8</ecNumber>
    </recommendedName>
    <alternativeName>
        <fullName evidence="14">UDP-N-acetylmuramoyl-L-alanine synthetase</fullName>
    </alternativeName>
</protein>
<evidence type="ECO:0000256" key="8">
    <source>
        <dbReference type="ARBA" id="ARBA00022840"/>
    </source>
</evidence>
<dbReference type="GO" id="GO:0005737">
    <property type="term" value="C:cytoplasm"/>
    <property type="evidence" value="ECO:0007669"/>
    <property type="project" value="UniProtKB-SubCell"/>
</dbReference>
<evidence type="ECO:0000256" key="2">
    <source>
        <dbReference type="ARBA" id="ARBA00004752"/>
    </source>
</evidence>
<dbReference type="GO" id="GO:0051301">
    <property type="term" value="P:cell division"/>
    <property type="evidence" value="ECO:0007669"/>
    <property type="project" value="UniProtKB-KW"/>
</dbReference>
<dbReference type="Pfam" id="PF08245">
    <property type="entry name" value="Mur_ligase_M"/>
    <property type="match status" value="1"/>
</dbReference>
<dbReference type="EC" id="6.3.2.8" evidence="3 14"/>
<keyword evidence="4 14" id="KW-0963">Cytoplasm</keyword>
<comment type="caution">
    <text evidence="19">The sequence shown here is derived from an EMBL/GenBank/DDBJ whole genome shotgun (WGS) entry which is preliminary data.</text>
</comment>
<comment type="pathway">
    <text evidence="2 14">Cell wall biogenesis; peptidoglycan biosynthesis.</text>
</comment>
<evidence type="ECO:0000256" key="6">
    <source>
        <dbReference type="ARBA" id="ARBA00022618"/>
    </source>
</evidence>
<dbReference type="InterPro" id="IPR004101">
    <property type="entry name" value="Mur_ligase_C"/>
</dbReference>
<keyword evidence="8 14" id="KW-0067">ATP-binding</keyword>
<keyword evidence="15" id="KW-1133">Transmembrane helix</keyword>
<evidence type="ECO:0000259" key="18">
    <source>
        <dbReference type="Pfam" id="PF08245"/>
    </source>
</evidence>
<evidence type="ECO:0000256" key="12">
    <source>
        <dbReference type="ARBA" id="ARBA00023316"/>
    </source>
</evidence>
<comment type="similarity">
    <text evidence="14">Belongs to the MurCDEF family.</text>
</comment>
<evidence type="ECO:0000256" key="3">
    <source>
        <dbReference type="ARBA" id="ARBA00012211"/>
    </source>
</evidence>
<dbReference type="GO" id="GO:0008763">
    <property type="term" value="F:UDP-N-acetylmuramate-L-alanine ligase activity"/>
    <property type="evidence" value="ECO:0007669"/>
    <property type="project" value="UniProtKB-UniRule"/>
</dbReference>
<keyword evidence="11 14" id="KW-0131">Cell cycle</keyword>
<dbReference type="InterPro" id="IPR036565">
    <property type="entry name" value="Mur-like_cat_sf"/>
</dbReference>